<feature type="transmembrane region" description="Helical" evidence="10">
    <location>
        <begin position="7"/>
        <end position="24"/>
    </location>
</feature>
<evidence type="ECO:0000256" key="9">
    <source>
        <dbReference type="ARBA" id="ARBA00023284"/>
    </source>
</evidence>
<keyword evidence="4" id="KW-0874">Quinone</keyword>
<dbReference type="AlphaFoldDB" id="A0A0G1RVD2"/>
<evidence type="ECO:0000313" key="13">
    <source>
        <dbReference type="Proteomes" id="UP000033860"/>
    </source>
</evidence>
<evidence type="ECO:0000256" key="3">
    <source>
        <dbReference type="ARBA" id="ARBA00022692"/>
    </source>
</evidence>
<evidence type="ECO:0000256" key="8">
    <source>
        <dbReference type="ARBA" id="ARBA00023157"/>
    </source>
</evidence>
<reference evidence="12 13" key="1">
    <citation type="journal article" date="2015" name="Nature">
        <title>rRNA introns, odd ribosomes, and small enigmatic genomes across a large radiation of phyla.</title>
        <authorList>
            <person name="Brown C.T."/>
            <person name="Hug L.A."/>
            <person name="Thomas B.C."/>
            <person name="Sharon I."/>
            <person name="Castelle C.J."/>
            <person name="Singh A."/>
            <person name="Wilkins M.J."/>
            <person name="Williams K.H."/>
            <person name="Banfield J.F."/>
        </authorList>
    </citation>
    <scope>NUCLEOTIDE SEQUENCE [LARGE SCALE GENOMIC DNA]</scope>
</reference>
<proteinExistence type="inferred from homology"/>
<gene>
    <name evidence="12" type="ORF">UX85_C0004G0186</name>
</gene>
<keyword evidence="5 10" id="KW-1133">Transmembrane helix</keyword>
<keyword evidence="9" id="KW-0676">Redox-active center</keyword>
<evidence type="ECO:0000256" key="4">
    <source>
        <dbReference type="ARBA" id="ARBA00022719"/>
    </source>
</evidence>
<keyword evidence="6" id="KW-0560">Oxidoreductase</keyword>
<dbReference type="EMBL" id="LCNT01000004">
    <property type="protein sequence ID" value="KKU61264.1"/>
    <property type="molecule type" value="Genomic_DNA"/>
</dbReference>
<dbReference type="Proteomes" id="UP000033860">
    <property type="component" value="Unassembled WGS sequence"/>
</dbReference>
<organism evidence="12 13">
    <name type="scientific">Candidatus Beckwithbacteria bacterium GW2011_GWB1_47_15</name>
    <dbReference type="NCBI Taxonomy" id="1618371"/>
    <lineage>
        <taxon>Bacteria</taxon>
        <taxon>Candidatus Beckwithiibacteriota</taxon>
    </lineage>
</organism>
<feature type="transmembrane region" description="Helical" evidence="10">
    <location>
        <begin position="81"/>
        <end position="101"/>
    </location>
</feature>
<protein>
    <recommendedName>
        <fullName evidence="11">Vitamin K epoxide reductase domain-containing protein</fullName>
    </recommendedName>
</protein>
<evidence type="ECO:0000313" key="12">
    <source>
        <dbReference type="EMBL" id="KKU61264.1"/>
    </source>
</evidence>
<evidence type="ECO:0000256" key="6">
    <source>
        <dbReference type="ARBA" id="ARBA00023002"/>
    </source>
</evidence>
<evidence type="ECO:0000256" key="2">
    <source>
        <dbReference type="ARBA" id="ARBA00006214"/>
    </source>
</evidence>
<feature type="transmembrane region" description="Helical" evidence="10">
    <location>
        <begin position="54"/>
        <end position="74"/>
    </location>
</feature>
<feature type="domain" description="Vitamin K epoxide reductase" evidence="11">
    <location>
        <begin position="1"/>
        <end position="129"/>
    </location>
</feature>
<name>A0A0G1RVD2_9BACT</name>
<keyword evidence="8" id="KW-1015">Disulfide bond</keyword>
<dbReference type="GO" id="GO:0048038">
    <property type="term" value="F:quinone binding"/>
    <property type="evidence" value="ECO:0007669"/>
    <property type="project" value="UniProtKB-KW"/>
</dbReference>
<evidence type="ECO:0000256" key="7">
    <source>
        <dbReference type="ARBA" id="ARBA00023136"/>
    </source>
</evidence>
<comment type="subcellular location">
    <subcellularLocation>
        <location evidence="1">Membrane</location>
        <topology evidence="1">Multi-pass membrane protein</topology>
    </subcellularLocation>
</comment>
<evidence type="ECO:0000256" key="1">
    <source>
        <dbReference type="ARBA" id="ARBA00004141"/>
    </source>
</evidence>
<dbReference type="InterPro" id="IPR038354">
    <property type="entry name" value="VKOR_sf"/>
</dbReference>
<keyword evidence="7 10" id="KW-0472">Membrane</keyword>
<dbReference type="InterPro" id="IPR012932">
    <property type="entry name" value="VKOR"/>
</dbReference>
<dbReference type="Pfam" id="PF07884">
    <property type="entry name" value="VKOR"/>
    <property type="match status" value="1"/>
</dbReference>
<dbReference type="Gene3D" id="1.20.1440.130">
    <property type="entry name" value="VKOR domain"/>
    <property type="match status" value="1"/>
</dbReference>
<dbReference type="SMART" id="SM00756">
    <property type="entry name" value="VKc"/>
    <property type="match status" value="1"/>
</dbReference>
<comment type="similarity">
    <text evidence="2">Belongs to the VKOR family.</text>
</comment>
<dbReference type="GO" id="GO:0016020">
    <property type="term" value="C:membrane"/>
    <property type="evidence" value="ECO:0007669"/>
    <property type="project" value="UniProtKB-SubCell"/>
</dbReference>
<evidence type="ECO:0000256" key="10">
    <source>
        <dbReference type="SAM" id="Phobius"/>
    </source>
</evidence>
<comment type="caution">
    <text evidence="12">The sequence shown here is derived from an EMBL/GenBank/DDBJ whole genome shotgun (WGS) entry which is preliminary data.</text>
</comment>
<keyword evidence="3 10" id="KW-0812">Transmembrane</keyword>
<accession>A0A0G1RVD2</accession>
<sequence length="136" mass="14936">MAKLYKAATWLSVFGIILASYLFYSYLAPVPPGLCDITATVNCDAVTKGPLAEFLGLPVALIGLVGYILILYSALMKLPKLMLAMAAFGMVFCLRLTYLEIFVEKVFCPVCGACQIVMLALFLIALKLYLVPRSRR</sequence>
<dbReference type="GO" id="GO:0016491">
    <property type="term" value="F:oxidoreductase activity"/>
    <property type="evidence" value="ECO:0007669"/>
    <property type="project" value="UniProtKB-KW"/>
</dbReference>
<evidence type="ECO:0000256" key="5">
    <source>
        <dbReference type="ARBA" id="ARBA00022989"/>
    </source>
</evidence>
<feature type="transmembrane region" description="Helical" evidence="10">
    <location>
        <begin position="107"/>
        <end position="130"/>
    </location>
</feature>
<evidence type="ECO:0000259" key="11">
    <source>
        <dbReference type="SMART" id="SM00756"/>
    </source>
</evidence>